<feature type="transmembrane region" description="Helical" evidence="8">
    <location>
        <begin position="153"/>
        <end position="168"/>
    </location>
</feature>
<evidence type="ECO:0000256" key="7">
    <source>
        <dbReference type="ARBA" id="ARBA00023136"/>
    </source>
</evidence>
<evidence type="ECO:0000256" key="3">
    <source>
        <dbReference type="ARBA" id="ARBA00022448"/>
    </source>
</evidence>
<keyword evidence="7 8" id="KW-0472">Membrane</keyword>
<dbReference type="InterPro" id="IPR004626">
    <property type="entry name" value="RarD"/>
</dbReference>
<keyword evidence="5 8" id="KW-0812">Transmembrane</keyword>
<comment type="caution">
    <text evidence="9">The sequence shown here is derived from an EMBL/GenBank/DDBJ whole genome shotgun (WGS) entry which is preliminary data.</text>
</comment>
<evidence type="ECO:0000256" key="1">
    <source>
        <dbReference type="ARBA" id="ARBA00004651"/>
    </source>
</evidence>
<keyword evidence="4" id="KW-1003">Cell membrane</keyword>
<feature type="transmembrane region" description="Helical" evidence="8">
    <location>
        <begin position="102"/>
        <end position="122"/>
    </location>
</feature>
<evidence type="ECO:0000256" key="6">
    <source>
        <dbReference type="ARBA" id="ARBA00022989"/>
    </source>
</evidence>
<feature type="transmembrane region" description="Helical" evidence="8">
    <location>
        <begin position="7"/>
        <end position="26"/>
    </location>
</feature>
<gene>
    <name evidence="9" type="primary">rarD</name>
    <name evidence="9" type="ORF">ABU178_19910</name>
</gene>
<sequence length="301" mass="32684">MSAHKGITLSLASSVLFAGLCYYSVFLHPLNGWQIAGWRAVTTVLLLILTLAFRKNLGCFWHYLTSVIKSTRLLIATLACAALLGLQIIIFCWAPVNGQSRSLALGYFLLPLAMVLTGRALYGEKMSGWQKIAVLLAGCGVAAEIMIVRSLPFVALVVMLGYPPYFIIKRQLQNNAFFSVIAENLLLVMPAIALLFYQGSGKEWLPAGPVGGWVILAGLGLLSGSALLCFLLASSSLSFTVFGMLSYVEPLLLFLVSLFLPGEKLTLASLLTYIPIWLAVLALMADGYKKVKASAHYSRKQ</sequence>
<dbReference type="EMBL" id="JBGFSN010000012">
    <property type="protein sequence ID" value="MFH8136412.1"/>
    <property type="molecule type" value="Genomic_DNA"/>
</dbReference>
<evidence type="ECO:0000313" key="10">
    <source>
        <dbReference type="Proteomes" id="UP001611251"/>
    </source>
</evidence>
<name>A0ABW7Q1E1_9GAMM</name>
<feature type="transmembrane region" description="Helical" evidence="8">
    <location>
        <begin position="266"/>
        <end position="285"/>
    </location>
</feature>
<proteinExistence type="inferred from homology"/>
<keyword evidence="6 8" id="KW-1133">Transmembrane helix</keyword>
<comment type="subcellular location">
    <subcellularLocation>
        <location evidence="1">Cell membrane</location>
        <topology evidence="1">Multi-pass membrane protein</topology>
    </subcellularLocation>
</comment>
<feature type="transmembrane region" description="Helical" evidence="8">
    <location>
        <begin position="32"/>
        <end position="53"/>
    </location>
</feature>
<dbReference type="InterPro" id="IPR037185">
    <property type="entry name" value="EmrE-like"/>
</dbReference>
<protein>
    <submittedName>
        <fullName evidence="9">EamA family transporter RarD</fullName>
    </submittedName>
</protein>
<evidence type="ECO:0000256" key="2">
    <source>
        <dbReference type="ARBA" id="ARBA00007362"/>
    </source>
</evidence>
<keyword evidence="3" id="KW-0813">Transport</keyword>
<evidence type="ECO:0000256" key="4">
    <source>
        <dbReference type="ARBA" id="ARBA00022475"/>
    </source>
</evidence>
<reference evidence="9 10" key="1">
    <citation type="submission" date="2024-08" db="EMBL/GenBank/DDBJ databases">
        <title>Pantoea ronii - a newly identified human opportunistic pathogen.</title>
        <authorList>
            <person name="Keidar-Friedman D."/>
            <person name="Sorek N."/>
            <person name="Leshin-Carmel D."/>
            <person name="Tsur A."/>
            <person name="Amsalem M."/>
            <person name="Tolkach D."/>
            <person name="Brosh-Nissimov T."/>
        </authorList>
    </citation>
    <scope>NUCLEOTIDE SEQUENCE [LARGE SCALE GENOMIC DNA]</scope>
    <source>
        <strain evidence="9 10">AA23256</strain>
    </source>
</reference>
<dbReference type="SUPFAM" id="SSF103481">
    <property type="entry name" value="Multidrug resistance efflux transporter EmrE"/>
    <property type="match status" value="1"/>
</dbReference>
<dbReference type="NCBIfam" id="TIGR00688">
    <property type="entry name" value="rarD"/>
    <property type="match status" value="1"/>
</dbReference>
<feature type="transmembrane region" description="Helical" evidence="8">
    <location>
        <begin position="73"/>
        <end position="96"/>
    </location>
</feature>
<accession>A0ABW7Q1E1</accession>
<organism evidence="9 10">
    <name type="scientific">Pantoea osteomyelitidis</name>
    <dbReference type="NCBI Taxonomy" id="3230026"/>
    <lineage>
        <taxon>Bacteria</taxon>
        <taxon>Pseudomonadati</taxon>
        <taxon>Pseudomonadota</taxon>
        <taxon>Gammaproteobacteria</taxon>
        <taxon>Enterobacterales</taxon>
        <taxon>Erwiniaceae</taxon>
        <taxon>Pantoea</taxon>
    </lineage>
</organism>
<dbReference type="RefSeq" id="WP_397218178.1">
    <property type="nucleotide sequence ID" value="NZ_JBGFSN010000012.1"/>
</dbReference>
<feature type="transmembrane region" description="Helical" evidence="8">
    <location>
        <begin position="175"/>
        <end position="198"/>
    </location>
</feature>
<feature type="transmembrane region" description="Helical" evidence="8">
    <location>
        <begin position="239"/>
        <end position="260"/>
    </location>
</feature>
<evidence type="ECO:0000256" key="8">
    <source>
        <dbReference type="SAM" id="Phobius"/>
    </source>
</evidence>
<feature type="transmembrane region" description="Helical" evidence="8">
    <location>
        <begin position="210"/>
        <end position="232"/>
    </location>
</feature>
<evidence type="ECO:0000256" key="5">
    <source>
        <dbReference type="ARBA" id="ARBA00022692"/>
    </source>
</evidence>
<keyword evidence="10" id="KW-1185">Reference proteome</keyword>
<evidence type="ECO:0000313" key="9">
    <source>
        <dbReference type="EMBL" id="MFH8136412.1"/>
    </source>
</evidence>
<comment type="similarity">
    <text evidence="2">Belongs to the EamA transporter family.</text>
</comment>
<dbReference type="Proteomes" id="UP001611251">
    <property type="component" value="Unassembled WGS sequence"/>
</dbReference>